<gene>
    <name evidence="6" type="primary">OV25-1</name>
    <name evidence="6" type="ORF">Tcan_05264</name>
</gene>
<dbReference type="PANTHER" id="PTHR45640">
    <property type="entry name" value="HEAT SHOCK PROTEIN HSP-12.2-RELATED"/>
    <property type="match status" value="1"/>
</dbReference>
<dbReference type="GO" id="GO:0009408">
    <property type="term" value="P:response to heat"/>
    <property type="evidence" value="ECO:0007669"/>
    <property type="project" value="TreeGrafter"/>
</dbReference>
<feature type="compositionally biased region" description="Basic and acidic residues" evidence="4">
    <location>
        <begin position="13"/>
        <end position="23"/>
    </location>
</feature>
<dbReference type="STRING" id="6265.A0A0B2VHY1"/>
<dbReference type="Proteomes" id="UP000031036">
    <property type="component" value="Unassembled WGS sequence"/>
</dbReference>
<keyword evidence="1 6" id="KW-0346">Stress response</keyword>
<evidence type="ECO:0000313" key="6">
    <source>
        <dbReference type="EMBL" id="KHN81072.1"/>
    </source>
</evidence>
<dbReference type="SUPFAM" id="SSF49764">
    <property type="entry name" value="HSP20-like chaperones"/>
    <property type="match status" value="1"/>
</dbReference>
<dbReference type="AlphaFoldDB" id="A0A0B2VHY1"/>
<organism evidence="6 7">
    <name type="scientific">Toxocara canis</name>
    <name type="common">Canine roundworm</name>
    <dbReference type="NCBI Taxonomy" id="6265"/>
    <lineage>
        <taxon>Eukaryota</taxon>
        <taxon>Metazoa</taxon>
        <taxon>Ecdysozoa</taxon>
        <taxon>Nematoda</taxon>
        <taxon>Chromadorea</taxon>
        <taxon>Rhabditida</taxon>
        <taxon>Spirurina</taxon>
        <taxon>Ascaridomorpha</taxon>
        <taxon>Ascaridoidea</taxon>
        <taxon>Toxocaridae</taxon>
        <taxon>Toxocara</taxon>
    </lineage>
</organism>
<dbReference type="OrthoDB" id="1431247at2759"/>
<dbReference type="Pfam" id="PF00011">
    <property type="entry name" value="HSP20"/>
    <property type="match status" value="1"/>
</dbReference>
<evidence type="ECO:0000313" key="7">
    <source>
        <dbReference type="Proteomes" id="UP000031036"/>
    </source>
</evidence>
<dbReference type="InterPro" id="IPR008978">
    <property type="entry name" value="HSP20-like_chaperone"/>
</dbReference>
<accession>A0A0B2VHY1</accession>
<dbReference type="EMBL" id="JPKZ01001591">
    <property type="protein sequence ID" value="KHN81072.1"/>
    <property type="molecule type" value="Genomic_DNA"/>
</dbReference>
<dbReference type="Gene3D" id="2.60.40.790">
    <property type="match status" value="1"/>
</dbReference>
<dbReference type="PRINTS" id="PR00299">
    <property type="entry name" value="ACRYSTALLIN"/>
</dbReference>
<dbReference type="GO" id="GO:0005634">
    <property type="term" value="C:nucleus"/>
    <property type="evidence" value="ECO:0007669"/>
    <property type="project" value="TreeGrafter"/>
</dbReference>
<dbReference type="InterPro" id="IPR001436">
    <property type="entry name" value="Alpha-crystallin/sHSP_animal"/>
</dbReference>
<evidence type="ECO:0000256" key="2">
    <source>
        <dbReference type="PROSITE-ProRule" id="PRU00285"/>
    </source>
</evidence>
<comment type="caution">
    <text evidence="6">The sequence shown here is derived from an EMBL/GenBank/DDBJ whole genome shotgun (WGS) entry which is preliminary data.</text>
</comment>
<feature type="region of interest" description="Disordered" evidence="4">
    <location>
        <begin position="1"/>
        <end position="32"/>
    </location>
</feature>
<dbReference type="CDD" id="cd06526">
    <property type="entry name" value="metazoan_ACD"/>
    <property type="match status" value="1"/>
</dbReference>
<evidence type="ECO:0000256" key="1">
    <source>
        <dbReference type="ARBA" id="ARBA00023016"/>
    </source>
</evidence>
<evidence type="ECO:0000256" key="3">
    <source>
        <dbReference type="RuleBase" id="RU003616"/>
    </source>
</evidence>
<feature type="domain" description="SHSP" evidence="5">
    <location>
        <begin position="79"/>
        <end position="191"/>
    </location>
</feature>
<evidence type="ECO:0000256" key="4">
    <source>
        <dbReference type="SAM" id="MobiDB-lite"/>
    </source>
</evidence>
<reference evidence="6 7" key="1">
    <citation type="submission" date="2014-11" db="EMBL/GenBank/DDBJ databases">
        <title>Genetic blueprint of the zoonotic pathogen Toxocara canis.</title>
        <authorList>
            <person name="Zhu X.-Q."/>
            <person name="Korhonen P.K."/>
            <person name="Cai H."/>
            <person name="Young N.D."/>
            <person name="Nejsum P."/>
            <person name="von Samson-Himmelstjerna G."/>
            <person name="Boag P.R."/>
            <person name="Tan P."/>
            <person name="Li Q."/>
            <person name="Min J."/>
            <person name="Yang Y."/>
            <person name="Wang X."/>
            <person name="Fang X."/>
            <person name="Hall R.S."/>
            <person name="Hofmann A."/>
            <person name="Sternberg P.W."/>
            <person name="Jex A.R."/>
            <person name="Gasser R.B."/>
        </authorList>
    </citation>
    <scope>NUCLEOTIDE SEQUENCE [LARGE SCALE GENOMIC DNA]</scope>
    <source>
        <strain evidence="6">PN_DK_2014</strain>
    </source>
</reference>
<keyword evidence="7" id="KW-1185">Reference proteome</keyword>
<dbReference type="GO" id="GO:0005737">
    <property type="term" value="C:cytoplasm"/>
    <property type="evidence" value="ECO:0007669"/>
    <property type="project" value="TreeGrafter"/>
</dbReference>
<protein>
    <submittedName>
        <fullName evidence="6">Small heat shock protein OV25-1</fullName>
    </submittedName>
</protein>
<dbReference type="GO" id="GO:0051082">
    <property type="term" value="F:unfolded protein binding"/>
    <property type="evidence" value="ECO:0007669"/>
    <property type="project" value="TreeGrafter"/>
</dbReference>
<sequence>MVLGRVMRGQKLSGDRKRWHEQTSGDDDDSDLGADQIASSSFAFSPAGKFFNVFFGDTMRCFDYPLHKVALNWSEQPVMRECKIGNTVGEVIDDGEKFAVEIDVSHFRPDELSVDLNESERELLVEGKQENSSEDEGTTTRRFKRYFDVPEDIRIDALASKLTRNGKLKIWAPKRQSDEPVIIRRIPIRLVAESQQNDESDESTRCSVPVEQFHPIDSLQGTQMQTNPFELSIFCIEPDENG</sequence>
<dbReference type="InterPro" id="IPR002068">
    <property type="entry name" value="A-crystallin/Hsp20_dom"/>
</dbReference>
<comment type="similarity">
    <text evidence="2 3">Belongs to the small heat shock protein (HSP20) family.</text>
</comment>
<dbReference type="PANTHER" id="PTHR45640:SF13">
    <property type="entry name" value="HEAT SHOCK PROTEIN 22-RELATED"/>
    <property type="match status" value="1"/>
</dbReference>
<proteinExistence type="inferred from homology"/>
<evidence type="ECO:0000259" key="5">
    <source>
        <dbReference type="PROSITE" id="PS01031"/>
    </source>
</evidence>
<dbReference type="GO" id="GO:0042026">
    <property type="term" value="P:protein refolding"/>
    <property type="evidence" value="ECO:0007669"/>
    <property type="project" value="TreeGrafter"/>
</dbReference>
<name>A0A0B2VHY1_TOXCA</name>
<dbReference type="PROSITE" id="PS01031">
    <property type="entry name" value="SHSP"/>
    <property type="match status" value="1"/>
</dbReference>